<dbReference type="AlphaFoldDB" id="A0A2V1IMI4"/>
<dbReference type="GO" id="GO:0004721">
    <property type="term" value="F:phosphoprotein phosphatase activity"/>
    <property type="evidence" value="ECO:0007669"/>
    <property type="project" value="TreeGrafter"/>
</dbReference>
<evidence type="ECO:0000256" key="1">
    <source>
        <dbReference type="ARBA" id="ARBA00000085"/>
    </source>
</evidence>
<keyword evidence="3" id="KW-0597">Phosphoprotein</keyword>
<dbReference type="CDD" id="cd00075">
    <property type="entry name" value="HATPase"/>
    <property type="match status" value="1"/>
</dbReference>
<evidence type="ECO:0000256" key="3">
    <source>
        <dbReference type="ARBA" id="ARBA00022553"/>
    </source>
</evidence>
<comment type="catalytic activity">
    <reaction evidence="1">
        <text>ATP + protein L-histidine = ADP + protein N-phospho-L-histidine.</text>
        <dbReference type="EC" id="2.7.13.3"/>
    </reaction>
</comment>
<dbReference type="EMBL" id="PUEC01000016">
    <property type="protein sequence ID" value="PWB02009.1"/>
    <property type="molecule type" value="Genomic_DNA"/>
</dbReference>
<dbReference type="InterPro" id="IPR036890">
    <property type="entry name" value="HATPase_C_sf"/>
</dbReference>
<dbReference type="InterPro" id="IPR036097">
    <property type="entry name" value="HisK_dim/P_sf"/>
</dbReference>
<evidence type="ECO:0000256" key="6">
    <source>
        <dbReference type="ARBA" id="ARBA00023012"/>
    </source>
</evidence>
<dbReference type="PANTHER" id="PTHR45453:SF1">
    <property type="entry name" value="PHOSPHATE REGULON SENSOR PROTEIN PHOR"/>
    <property type="match status" value="1"/>
</dbReference>
<evidence type="ECO:0000313" key="10">
    <source>
        <dbReference type="Proteomes" id="UP000244905"/>
    </source>
</evidence>
<reference evidence="10" key="1">
    <citation type="submission" date="2018-02" db="EMBL/GenBank/DDBJ databases">
        <authorList>
            <person name="Clavel T."/>
            <person name="Strowig T."/>
        </authorList>
    </citation>
    <scope>NUCLEOTIDE SEQUENCE [LARGE SCALE GENOMIC DNA]</scope>
    <source>
        <strain evidence="10">DSM 103720</strain>
    </source>
</reference>
<comment type="caution">
    <text evidence="9">The sequence shown here is derived from an EMBL/GenBank/DDBJ whole genome shotgun (WGS) entry which is preliminary data.</text>
</comment>
<dbReference type="RefSeq" id="WP_107032389.1">
    <property type="nucleotide sequence ID" value="NZ_CARXIO010000023.1"/>
</dbReference>
<evidence type="ECO:0000313" key="9">
    <source>
        <dbReference type="EMBL" id="PWB02009.1"/>
    </source>
</evidence>
<dbReference type="InterPro" id="IPR005467">
    <property type="entry name" value="His_kinase_dom"/>
</dbReference>
<dbReference type="SMART" id="SM00388">
    <property type="entry name" value="HisKA"/>
    <property type="match status" value="1"/>
</dbReference>
<dbReference type="GO" id="GO:0005886">
    <property type="term" value="C:plasma membrane"/>
    <property type="evidence" value="ECO:0007669"/>
    <property type="project" value="TreeGrafter"/>
</dbReference>
<evidence type="ECO:0000256" key="7">
    <source>
        <dbReference type="SAM" id="Phobius"/>
    </source>
</evidence>
<evidence type="ECO:0000256" key="4">
    <source>
        <dbReference type="ARBA" id="ARBA00022679"/>
    </source>
</evidence>
<sequence>MATDSWIRLSYARRLFVWLLGYSLLLVGSMVIFQYGREKEFKAAELNSQLQLVNLHISDGLAEGKTVEQIDLDRFAPLGDIRVSIIDSQGKVIYDNSLDHLPGSDHSGRKEITEAMRNGSGYTLRRHSESTGSTYFYSATRSADGMIVRTALPYSLPLSRILEADHTFLWAMGGLTLLFCFLGFLATRRVGQNILRLDRFAAKAERGEKIIDTEPFPHDELGDISNHIVRLYARLQQAVADRDREHAAAMHQQQEKDRIKKQLTNNINHELKTPVASIHVCIETLLTHENMAPEKRREFLERCLANAGRLKRLLADVAIITRMDDGGRMISRSRVDLQPLIAEVVCDCTPAAEAKGIGIDNEIIGPLTVEGNADLLASVFHNLIENAIAYSGGDSISLKTVSLSSDKAVISVADNGCGVDPSHLPHLFERFYRIDKGRSRASGGTGLGLSIVKNAVVQHGGSIRVDNRPSGGLIFTITLPLPRRE</sequence>
<feature type="transmembrane region" description="Helical" evidence="7">
    <location>
        <begin position="168"/>
        <end position="186"/>
    </location>
</feature>
<keyword evidence="5 9" id="KW-0418">Kinase</keyword>
<dbReference type="Gene3D" id="1.10.287.130">
    <property type="match status" value="1"/>
</dbReference>
<keyword evidence="10" id="KW-1185">Reference proteome</keyword>
<dbReference type="InterPro" id="IPR004358">
    <property type="entry name" value="Sig_transdc_His_kin-like_C"/>
</dbReference>
<name>A0A2V1IMI4_9BACT</name>
<dbReference type="Proteomes" id="UP000244905">
    <property type="component" value="Unassembled WGS sequence"/>
</dbReference>
<dbReference type="Gene3D" id="3.30.565.10">
    <property type="entry name" value="Histidine kinase-like ATPase, C-terminal domain"/>
    <property type="match status" value="1"/>
</dbReference>
<dbReference type="GeneID" id="82526251"/>
<dbReference type="SMART" id="SM00387">
    <property type="entry name" value="HATPase_c"/>
    <property type="match status" value="1"/>
</dbReference>
<gene>
    <name evidence="9" type="ORF">C5O23_07825</name>
</gene>
<dbReference type="InterPro" id="IPR050351">
    <property type="entry name" value="BphY/WalK/GraS-like"/>
</dbReference>
<keyword evidence="7" id="KW-0472">Membrane</keyword>
<dbReference type="EC" id="2.7.13.3" evidence="2"/>
<dbReference type="GO" id="GO:0016036">
    <property type="term" value="P:cellular response to phosphate starvation"/>
    <property type="evidence" value="ECO:0007669"/>
    <property type="project" value="TreeGrafter"/>
</dbReference>
<proteinExistence type="predicted"/>
<keyword evidence="7" id="KW-0812">Transmembrane</keyword>
<dbReference type="GO" id="GO:0000155">
    <property type="term" value="F:phosphorelay sensor kinase activity"/>
    <property type="evidence" value="ECO:0007669"/>
    <property type="project" value="InterPro"/>
</dbReference>
<dbReference type="InterPro" id="IPR003594">
    <property type="entry name" value="HATPase_dom"/>
</dbReference>
<feature type="domain" description="Histidine kinase" evidence="8">
    <location>
        <begin position="266"/>
        <end position="483"/>
    </location>
</feature>
<dbReference type="PANTHER" id="PTHR45453">
    <property type="entry name" value="PHOSPHATE REGULON SENSOR PROTEIN PHOR"/>
    <property type="match status" value="1"/>
</dbReference>
<evidence type="ECO:0000256" key="2">
    <source>
        <dbReference type="ARBA" id="ARBA00012438"/>
    </source>
</evidence>
<dbReference type="Gene3D" id="6.10.340.10">
    <property type="match status" value="1"/>
</dbReference>
<dbReference type="InterPro" id="IPR003661">
    <property type="entry name" value="HisK_dim/P_dom"/>
</dbReference>
<organism evidence="9 10">
    <name type="scientific">Duncaniella muris</name>
    <dbReference type="NCBI Taxonomy" id="2094150"/>
    <lineage>
        <taxon>Bacteria</taxon>
        <taxon>Pseudomonadati</taxon>
        <taxon>Bacteroidota</taxon>
        <taxon>Bacteroidia</taxon>
        <taxon>Bacteroidales</taxon>
        <taxon>Muribaculaceae</taxon>
        <taxon>Duncaniella</taxon>
    </lineage>
</organism>
<dbReference type="Pfam" id="PF02518">
    <property type="entry name" value="HATPase_c"/>
    <property type="match status" value="1"/>
</dbReference>
<dbReference type="SUPFAM" id="SSF55874">
    <property type="entry name" value="ATPase domain of HSP90 chaperone/DNA topoisomerase II/histidine kinase"/>
    <property type="match status" value="1"/>
</dbReference>
<dbReference type="PROSITE" id="PS50109">
    <property type="entry name" value="HIS_KIN"/>
    <property type="match status" value="1"/>
</dbReference>
<feature type="transmembrane region" description="Helical" evidence="7">
    <location>
        <begin position="15"/>
        <end position="33"/>
    </location>
</feature>
<keyword evidence="6" id="KW-0902">Two-component regulatory system</keyword>
<dbReference type="PRINTS" id="PR00344">
    <property type="entry name" value="BCTRLSENSOR"/>
</dbReference>
<accession>A0A2V1IMI4</accession>
<dbReference type="CDD" id="cd00082">
    <property type="entry name" value="HisKA"/>
    <property type="match status" value="1"/>
</dbReference>
<dbReference type="SUPFAM" id="SSF47384">
    <property type="entry name" value="Homodimeric domain of signal transducing histidine kinase"/>
    <property type="match status" value="1"/>
</dbReference>
<evidence type="ECO:0000256" key="5">
    <source>
        <dbReference type="ARBA" id="ARBA00022777"/>
    </source>
</evidence>
<protein>
    <recommendedName>
        <fullName evidence="2">histidine kinase</fullName>
        <ecNumber evidence="2">2.7.13.3</ecNumber>
    </recommendedName>
</protein>
<dbReference type="Pfam" id="PF00512">
    <property type="entry name" value="HisKA"/>
    <property type="match status" value="1"/>
</dbReference>
<keyword evidence="7" id="KW-1133">Transmembrane helix</keyword>
<keyword evidence="4" id="KW-0808">Transferase</keyword>
<dbReference type="FunFam" id="3.30.565.10:FF:000006">
    <property type="entry name" value="Sensor histidine kinase WalK"/>
    <property type="match status" value="1"/>
</dbReference>
<evidence type="ECO:0000259" key="8">
    <source>
        <dbReference type="PROSITE" id="PS50109"/>
    </source>
</evidence>